<protein>
    <submittedName>
        <fullName evidence="1">DUF2284 domain-containing protein</fullName>
    </submittedName>
</protein>
<organism evidence="1 2">
    <name type="scientific">Candidatus Abyssobacteria bacterium SURF_17</name>
    <dbReference type="NCBI Taxonomy" id="2093361"/>
    <lineage>
        <taxon>Bacteria</taxon>
        <taxon>Pseudomonadati</taxon>
        <taxon>Candidatus Hydrogenedentota</taxon>
        <taxon>Candidatus Abyssobacteria</taxon>
    </lineage>
</organism>
<dbReference type="InterPro" id="IPR019271">
    <property type="entry name" value="DUF2284_metal-binding"/>
</dbReference>
<dbReference type="Proteomes" id="UP000285961">
    <property type="component" value="Unassembled WGS sequence"/>
</dbReference>
<proteinExistence type="predicted"/>
<reference evidence="1 2" key="1">
    <citation type="journal article" date="2017" name="ISME J.">
        <title>Energy and carbon metabolisms in a deep terrestrial subsurface fluid microbial community.</title>
        <authorList>
            <person name="Momper L."/>
            <person name="Jungbluth S.P."/>
            <person name="Lee M.D."/>
            <person name="Amend J.P."/>
        </authorList>
    </citation>
    <scope>NUCLEOTIDE SEQUENCE [LARGE SCALE GENOMIC DNA]</scope>
    <source>
        <strain evidence="1">SURF_17</strain>
    </source>
</reference>
<dbReference type="EMBL" id="QZKI01000013">
    <property type="protein sequence ID" value="RJP74649.1"/>
    <property type="molecule type" value="Genomic_DNA"/>
</dbReference>
<gene>
    <name evidence="1" type="ORF">C4532_01950</name>
</gene>
<dbReference type="Pfam" id="PF10050">
    <property type="entry name" value="DUF2284"/>
    <property type="match status" value="1"/>
</dbReference>
<name>A0A419F890_9BACT</name>
<sequence>MATRKAPVKKVTSRKSLSKFPDIERFCKRACELGALDAKVIATKTVITAPWVRMRCQYGCAGYGRRLSCPPYSPTPEQTRAIVDSYKTAILVKGELWKVNPIIVPLEREIFLSGYYKAWSMGEGPCHQCDACALKAGCRFPQQLRPSMEASGIDVFQTVRSNGYPLEVVKDYDCPGQYFGIVLVE</sequence>
<accession>A0A419F890</accession>
<comment type="caution">
    <text evidence="1">The sequence shown here is derived from an EMBL/GenBank/DDBJ whole genome shotgun (WGS) entry which is preliminary data.</text>
</comment>
<dbReference type="AlphaFoldDB" id="A0A419F890"/>
<evidence type="ECO:0000313" key="2">
    <source>
        <dbReference type="Proteomes" id="UP000285961"/>
    </source>
</evidence>
<evidence type="ECO:0000313" key="1">
    <source>
        <dbReference type="EMBL" id="RJP74649.1"/>
    </source>
</evidence>